<protein>
    <submittedName>
        <fullName evidence="2">GNAT family acetyltransferase</fullName>
    </submittedName>
</protein>
<comment type="caution">
    <text evidence="2">The sequence shown here is derived from an EMBL/GenBank/DDBJ whole genome shotgun (WGS) entry which is preliminary data.</text>
</comment>
<accession>A0A0R2MB53</accession>
<evidence type="ECO:0000259" key="1">
    <source>
        <dbReference type="PROSITE" id="PS51186"/>
    </source>
</evidence>
<proteinExistence type="predicted"/>
<evidence type="ECO:0000313" key="3">
    <source>
        <dbReference type="Proteomes" id="UP000051783"/>
    </source>
</evidence>
<sequence length="157" mass="18659">MGLIKVESTELPRVQAMYRRAFKPLYEKYHDRLTNPYLESLSDLHAKYRQPNSRFYYYQVDYQTVGFLRLVFDASQQIARISPLLILPQFQGQHYAQRMLCSAESAYPGVRQWQVDTIAEETKLVHLYQKLGYRQVSNRCDEVQPGMHLIYFVKEIK</sequence>
<keyword evidence="2" id="KW-0808">Transferase</keyword>
<dbReference type="InterPro" id="IPR000182">
    <property type="entry name" value="GNAT_dom"/>
</dbReference>
<dbReference type="STRING" id="942150.IV64_GL002697"/>
<dbReference type="CDD" id="cd04301">
    <property type="entry name" value="NAT_SF"/>
    <property type="match status" value="1"/>
</dbReference>
<dbReference type="OrthoDB" id="9786032at2"/>
<dbReference type="Gene3D" id="3.40.630.30">
    <property type="match status" value="1"/>
</dbReference>
<dbReference type="PROSITE" id="PS51186">
    <property type="entry name" value="GNAT"/>
    <property type="match status" value="1"/>
</dbReference>
<dbReference type="GO" id="GO:0016747">
    <property type="term" value="F:acyltransferase activity, transferring groups other than amino-acyl groups"/>
    <property type="evidence" value="ECO:0007669"/>
    <property type="project" value="InterPro"/>
</dbReference>
<gene>
    <name evidence="2" type="ORF">IV64_GL002697</name>
</gene>
<dbReference type="EMBL" id="JQCL01000057">
    <property type="protein sequence ID" value="KRO11001.1"/>
    <property type="molecule type" value="Genomic_DNA"/>
</dbReference>
<reference evidence="2 3" key="1">
    <citation type="journal article" date="2015" name="Genome Announc.">
        <title>Expanding the biotechnology potential of lactobacilli through comparative genomics of 213 strains and associated genera.</title>
        <authorList>
            <person name="Sun Z."/>
            <person name="Harris H.M."/>
            <person name="McCann A."/>
            <person name="Guo C."/>
            <person name="Argimon S."/>
            <person name="Zhang W."/>
            <person name="Yang X."/>
            <person name="Jeffery I.B."/>
            <person name="Cooney J.C."/>
            <person name="Kagawa T.F."/>
            <person name="Liu W."/>
            <person name="Song Y."/>
            <person name="Salvetti E."/>
            <person name="Wrobel A."/>
            <person name="Rasinkangas P."/>
            <person name="Parkhill J."/>
            <person name="Rea M.C."/>
            <person name="O'Sullivan O."/>
            <person name="Ritari J."/>
            <person name="Douillard F.P."/>
            <person name="Paul Ross R."/>
            <person name="Yang R."/>
            <person name="Briner A.E."/>
            <person name="Felis G.E."/>
            <person name="de Vos W.M."/>
            <person name="Barrangou R."/>
            <person name="Klaenhammer T.R."/>
            <person name="Caufield P.W."/>
            <person name="Cui Y."/>
            <person name="Zhang H."/>
            <person name="O'Toole P.W."/>
        </authorList>
    </citation>
    <scope>NUCLEOTIDE SEQUENCE [LARGE SCALE GENOMIC DNA]</scope>
    <source>
        <strain evidence="2 3">LMG 26013</strain>
    </source>
</reference>
<dbReference type="RefSeq" id="WP_057706513.1">
    <property type="nucleotide sequence ID" value="NZ_JQCL01000057.1"/>
</dbReference>
<dbReference type="PATRIC" id="fig|942150.3.peg.2809"/>
<dbReference type="Proteomes" id="UP000051783">
    <property type="component" value="Unassembled WGS sequence"/>
</dbReference>
<name>A0A0R2MB53_9LACO</name>
<feature type="domain" description="N-acetyltransferase" evidence="1">
    <location>
        <begin position="1"/>
        <end position="157"/>
    </location>
</feature>
<evidence type="ECO:0000313" key="2">
    <source>
        <dbReference type="EMBL" id="KRO11001.1"/>
    </source>
</evidence>
<dbReference type="AlphaFoldDB" id="A0A0R2MB53"/>
<dbReference type="SUPFAM" id="SSF55729">
    <property type="entry name" value="Acyl-CoA N-acyltransferases (Nat)"/>
    <property type="match status" value="1"/>
</dbReference>
<dbReference type="Pfam" id="PF13673">
    <property type="entry name" value="Acetyltransf_10"/>
    <property type="match status" value="1"/>
</dbReference>
<dbReference type="InterPro" id="IPR016181">
    <property type="entry name" value="Acyl_CoA_acyltransferase"/>
</dbReference>
<keyword evidence="3" id="KW-1185">Reference proteome</keyword>
<organism evidence="2 3">
    <name type="scientific">Lactiplantibacillus xiangfangensis</name>
    <dbReference type="NCBI Taxonomy" id="942150"/>
    <lineage>
        <taxon>Bacteria</taxon>
        <taxon>Bacillati</taxon>
        <taxon>Bacillota</taxon>
        <taxon>Bacilli</taxon>
        <taxon>Lactobacillales</taxon>
        <taxon>Lactobacillaceae</taxon>
        <taxon>Lactiplantibacillus</taxon>
    </lineage>
</organism>